<keyword evidence="4" id="KW-0238">DNA-binding</keyword>
<evidence type="ECO:0000256" key="1">
    <source>
        <dbReference type="PROSITE-ProRule" id="PRU00169"/>
    </source>
</evidence>
<dbReference type="RefSeq" id="WP_129853760.1">
    <property type="nucleotide sequence ID" value="NZ_RYUQ01000002.1"/>
</dbReference>
<dbReference type="SMART" id="SM00448">
    <property type="entry name" value="REC"/>
    <property type="match status" value="1"/>
</dbReference>
<feature type="domain" description="HTH LytTR-type" evidence="3">
    <location>
        <begin position="166"/>
        <end position="227"/>
    </location>
</feature>
<dbReference type="EMBL" id="RYUQ01000002">
    <property type="protein sequence ID" value="RYQ26617.1"/>
    <property type="molecule type" value="Genomic_DNA"/>
</dbReference>
<evidence type="ECO:0000259" key="3">
    <source>
        <dbReference type="PROSITE" id="PS50930"/>
    </source>
</evidence>
<accession>A0A4Q5AFT4</accession>
<gene>
    <name evidence="4" type="ORF">PG2032B_1213</name>
</gene>
<dbReference type="Gene3D" id="3.40.50.2300">
    <property type="match status" value="1"/>
</dbReference>
<organism evidence="4 5">
    <name type="scientific">Bifidobacterium pseudolongum subsp. globosum</name>
    <dbReference type="NCBI Taxonomy" id="1690"/>
    <lineage>
        <taxon>Bacteria</taxon>
        <taxon>Bacillati</taxon>
        <taxon>Actinomycetota</taxon>
        <taxon>Actinomycetes</taxon>
        <taxon>Bifidobacteriales</taxon>
        <taxon>Bifidobacteriaceae</taxon>
        <taxon>Bifidobacterium</taxon>
    </lineage>
</organism>
<dbReference type="InterPro" id="IPR046947">
    <property type="entry name" value="LytR-like"/>
</dbReference>
<keyword evidence="1" id="KW-0597">Phosphoprotein</keyword>
<dbReference type="Pfam" id="PF04397">
    <property type="entry name" value="LytTR"/>
    <property type="match status" value="1"/>
</dbReference>
<dbReference type="GO" id="GO:0003677">
    <property type="term" value="F:DNA binding"/>
    <property type="evidence" value="ECO:0007669"/>
    <property type="project" value="UniProtKB-KW"/>
</dbReference>
<comment type="caution">
    <text evidence="4">The sequence shown here is derived from an EMBL/GenBank/DDBJ whole genome shotgun (WGS) entry which is preliminary data.</text>
</comment>
<dbReference type="InterPro" id="IPR007492">
    <property type="entry name" value="LytTR_DNA-bd_dom"/>
</dbReference>
<sequence length="234" mass="26942">MYRIAIVDDDGVQRRALRDMLEELVPDGVECSIGLYGDLDELEGGPVDIAFVDILLRDGANGIEEVLEHFSDTPKVQVIYVTGYVEYCSAVYDTSHIGFLVKPVKRQELSDAFHRALERLHAVREQPFAVRFKTTTYAMHPSQVMYVESKLRLAYFHCINAYTVRTYMKLSDIVDRLPARFHHCHSSYLVNLDFVKAITKTDFILSDDTHVPISHRRWSEANDAFWRHLESNAD</sequence>
<dbReference type="PANTHER" id="PTHR37299:SF1">
    <property type="entry name" value="STAGE 0 SPORULATION PROTEIN A HOMOLOG"/>
    <property type="match status" value="1"/>
</dbReference>
<dbReference type="AlphaFoldDB" id="A0A4Q5AFT4"/>
<feature type="domain" description="Response regulatory" evidence="2">
    <location>
        <begin position="3"/>
        <end position="117"/>
    </location>
</feature>
<dbReference type="PROSITE" id="PS50930">
    <property type="entry name" value="HTH_LYTTR"/>
    <property type="match status" value="1"/>
</dbReference>
<dbReference type="Pfam" id="PF00072">
    <property type="entry name" value="Response_reg"/>
    <property type="match status" value="1"/>
</dbReference>
<dbReference type="GO" id="GO:0000156">
    <property type="term" value="F:phosphorelay response regulator activity"/>
    <property type="evidence" value="ECO:0007669"/>
    <property type="project" value="InterPro"/>
</dbReference>
<dbReference type="InterPro" id="IPR011006">
    <property type="entry name" value="CheY-like_superfamily"/>
</dbReference>
<dbReference type="Proteomes" id="UP000292535">
    <property type="component" value="Unassembled WGS sequence"/>
</dbReference>
<dbReference type="Gene3D" id="2.40.50.1020">
    <property type="entry name" value="LytTr DNA-binding domain"/>
    <property type="match status" value="1"/>
</dbReference>
<dbReference type="SUPFAM" id="SSF52172">
    <property type="entry name" value="CheY-like"/>
    <property type="match status" value="1"/>
</dbReference>
<protein>
    <submittedName>
        <fullName evidence="4">DNA-binding response regulator</fullName>
    </submittedName>
</protein>
<name>A0A4Q5AFT4_9BIFI</name>
<feature type="modified residue" description="4-aspartylphosphate" evidence="1">
    <location>
        <position position="53"/>
    </location>
</feature>
<dbReference type="SMART" id="SM00850">
    <property type="entry name" value="LytTR"/>
    <property type="match status" value="1"/>
</dbReference>
<proteinExistence type="predicted"/>
<dbReference type="PANTHER" id="PTHR37299">
    <property type="entry name" value="TRANSCRIPTIONAL REGULATOR-RELATED"/>
    <property type="match status" value="1"/>
</dbReference>
<evidence type="ECO:0000313" key="5">
    <source>
        <dbReference type="Proteomes" id="UP000292535"/>
    </source>
</evidence>
<evidence type="ECO:0000313" key="4">
    <source>
        <dbReference type="EMBL" id="RYQ26617.1"/>
    </source>
</evidence>
<dbReference type="InterPro" id="IPR001789">
    <property type="entry name" value="Sig_transdc_resp-reg_receiver"/>
</dbReference>
<reference evidence="4 5" key="1">
    <citation type="submission" date="2018-12" db="EMBL/GenBank/DDBJ databases">
        <title>Unveiling genomic diversity among members of the Bifidobacterium pseudolongum species, a widely distributed gut commensal of the animal kingdom.</title>
        <authorList>
            <person name="Lugli G.A."/>
            <person name="Duranti S."/>
            <person name="Albert K."/>
            <person name="Mancabelli L."/>
            <person name="Napoli S."/>
            <person name="Viappiani A."/>
            <person name="Anzalone R."/>
            <person name="Longhi G."/>
            <person name="Milani C."/>
            <person name="Turroni F."/>
            <person name="Alessandri G."/>
            <person name="Sela D.A."/>
            <person name="Van Sinderen D."/>
            <person name="Ventura M."/>
        </authorList>
    </citation>
    <scope>NUCLEOTIDE SEQUENCE [LARGE SCALE GENOMIC DNA]</scope>
    <source>
        <strain evidence="4 5">2032B</strain>
    </source>
</reference>
<evidence type="ECO:0000259" key="2">
    <source>
        <dbReference type="PROSITE" id="PS50110"/>
    </source>
</evidence>
<dbReference type="PROSITE" id="PS50110">
    <property type="entry name" value="RESPONSE_REGULATORY"/>
    <property type="match status" value="1"/>
</dbReference>